<name>W4M3T6_9BACT</name>
<gene>
    <name evidence="1" type="ORF">ETSY2_26520</name>
</gene>
<keyword evidence="2" id="KW-1185">Reference proteome</keyword>
<dbReference type="Proteomes" id="UP000019140">
    <property type="component" value="Unassembled WGS sequence"/>
</dbReference>
<sequence length="207" mass="22403">MIILSDNDIIYKLAACDLLDEALVVLGVTPTDVYVLPTAKYKFGITKSPARTEAQYGSTVVTRIRNFLTQVHELDVVGSTEELRLLAEADGIDAGEAVLFSATVLFDHYLLATGDKNSLRAVASTPVSQPIAHRLSGHVICLEQIVMHIIEHFGFMYAKNKIVPARSCDTALRVAFGSGDAATELNVLAALDGYINELRSLAVDVLI</sequence>
<dbReference type="HOGENOM" id="CLU_110280_0_0_7"/>
<accession>W4M3T6</accession>
<evidence type="ECO:0000313" key="2">
    <source>
        <dbReference type="Proteomes" id="UP000019140"/>
    </source>
</evidence>
<reference evidence="1 2" key="1">
    <citation type="journal article" date="2014" name="Nature">
        <title>An environmental bacterial taxon with a large and distinct metabolic repertoire.</title>
        <authorList>
            <person name="Wilson M.C."/>
            <person name="Mori T."/>
            <person name="Ruckert C."/>
            <person name="Uria A.R."/>
            <person name="Helf M.J."/>
            <person name="Takada K."/>
            <person name="Gernert C."/>
            <person name="Steffens U.A."/>
            <person name="Heycke N."/>
            <person name="Schmitt S."/>
            <person name="Rinke C."/>
            <person name="Helfrich E.J."/>
            <person name="Brachmann A.O."/>
            <person name="Gurgui C."/>
            <person name="Wakimoto T."/>
            <person name="Kracht M."/>
            <person name="Crusemann M."/>
            <person name="Hentschel U."/>
            <person name="Abe I."/>
            <person name="Matsunaga S."/>
            <person name="Kalinowski J."/>
            <person name="Takeyama H."/>
            <person name="Piel J."/>
        </authorList>
    </citation>
    <scope>NUCLEOTIDE SEQUENCE [LARGE SCALE GENOMIC DNA]</scope>
    <source>
        <strain evidence="2">TSY2</strain>
    </source>
</reference>
<proteinExistence type="predicted"/>
<dbReference type="EMBL" id="AZHX01001106">
    <property type="protein sequence ID" value="ETX04828.1"/>
    <property type="molecule type" value="Genomic_DNA"/>
</dbReference>
<protein>
    <recommendedName>
        <fullName evidence="3">PIN domain-containing protein</fullName>
    </recommendedName>
</protein>
<comment type="caution">
    <text evidence="1">The sequence shown here is derived from an EMBL/GenBank/DDBJ whole genome shotgun (WGS) entry which is preliminary data.</text>
</comment>
<dbReference type="AlphaFoldDB" id="W4M3T6"/>
<evidence type="ECO:0000313" key="1">
    <source>
        <dbReference type="EMBL" id="ETX04828.1"/>
    </source>
</evidence>
<evidence type="ECO:0008006" key="3">
    <source>
        <dbReference type="Google" id="ProtNLM"/>
    </source>
</evidence>
<organism evidence="1 2">
    <name type="scientific">Candidatus Entotheonella gemina</name>
    <dbReference type="NCBI Taxonomy" id="1429439"/>
    <lineage>
        <taxon>Bacteria</taxon>
        <taxon>Pseudomonadati</taxon>
        <taxon>Nitrospinota/Tectimicrobiota group</taxon>
        <taxon>Candidatus Tectimicrobiota</taxon>
        <taxon>Candidatus Entotheonellia</taxon>
        <taxon>Candidatus Entotheonellales</taxon>
        <taxon>Candidatus Entotheonellaceae</taxon>
        <taxon>Candidatus Entotheonella</taxon>
    </lineage>
</organism>